<proteinExistence type="predicted"/>
<feature type="non-terminal residue" evidence="1">
    <location>
        <position position="1"/>
    </location>
</feature>
<evidence type="ECO:0000313" key="1">
    <source>
        <dbReference type="EMBL" id="GAH71501.1"/>
    </source>
</evidence>
<protein>
    <recommendedName>
        <fullName evidence="2">Peptidase S26 domain-containing protein</fullName>
    </recommendedName>
</protein>
<name>X1HN19_9ZZZZ</name>
<gene>
    <name evidence="1" type="ORF">S03H2_53115</name>
</gene>
<sequence>LGDNRPVANDSHNGWTVPRQDIIGKAWLSIWPPDKWGLAPNYSLPE</sequence>
<dbReference type="SUPFAM" id="SSF51306">
    <property type="entry name" value="LexA/Signal peptidase"/>
    <property type="match status" value="1"/>
</dbReference>
<evidence type="ECO:0008006" key="2">
    <source>
        <dbReference type="Google" id="ProtNLM"/>
    </source>
</evidence>
<organism evidence="1">
    <name type="scientific">marine sediment metagenome</name>
    <dbReference type="NCBI Taxonomy" id="412755"/>
    <lineage>
        <taxon>unclassified sequences</taxon>
        <taxon>metagenomes</taxon>
        <taxon>ecological metagenomes</taxon>
    </lineage>
</organism>
<dbReference type="AlphaFoldDB" id="X1HN19"/>
<accession>X1HN19</accession>
<dbReference type="Gene3D" id="2.10.109.10">
    <property type="entry name" value="Umud Fragment, subunit A"/>
    <property type="match status" value="1"/>
</dbReference>
<reference evidence="1" key="1">
    <citation type="journal article" date="2014" name="Front. Microbiol.">
        <title>High frequency of phylogenetically diverse reductive dehalogenase-homologous genes in deep subseafloor sedimentary metagenomes.</title>
        <authorList>
            <person name="Kawai M."/>
            <person name="Futagami T."/>
            <person name="Toyoda A."/>
            <person name="Takaki Y."/>
            <person name="Nishi S."/>
            <person name="Hori S."/>
            <person name="Arai W."/>
            <person name="Tsubouchi T."/>
            <person name="Morono Y."/>
            <person name="Uchiyama I."/>
            <person name="Ito T."/>
            <person name="Fujiyama A."/>
            <person name="Inagaki F."/>
            <person name="Takami H."/>
        </authorList>
    </citation>
    <scope>NUCLEOTIDE SEQUENCE</scope>
    <source>
        <strain evidence="1">Expedition CK06-06</strain>
    </source>
</reference>
<dbReference type="EMBL" id="BARU01033796">
    <property type="protein sequence ID" value="GAH71501.1"/>
    <property type="molecule type" value="Genomic_DNA"/>
</dbReference>
<dbReference type="InterPro" id="IPR036286">
    <property type="entry name" value="LexA/Signal_pep-like_sf"/>
</dbReference>
<comment type="caution">
    <text evidence="1">The sequence shown here is derived from an EMBL/GenBank/DDBJ whole genome shotgun (WGS) entry which is preliminary data.</text>
</comment>